<reference evidence="2" key="1">
    <citation type="journal article" date="2015" name="BMC Genomics">
        <title>Genomic and transcriptomic analysis of the endophytic fungus Pestalotiopsis fici reveals its lifestyle and high potential for synthesis of natural products.</title>
        <authorList>
            <person name="Wang X."/>
            <person name="Zhang X."/>
            <person name="Liu L."/>
            <person name="Xiang M."/>
            <person name="Wang W."/>
            <person name="Sun X."/>
            <person name="Che Y."/>
            <person name="Guo L."/>
            <person name="Liu G."/>
            <person name="Guo L."/>
            <person name="Wang C."/>
            <person name="Yin W.B."/>
            <person name="Stadler M."/>
            <person name="Zhang X."/>
            <person name="Liu X."/>
        </authorList>
    </citation>
    <scope>NUCLEOTIDE SEQUENCE [LARGE SCALE GENOMIC DNA]</scope>
    <source>
        <strain evidence="2">W106-1 / CGMCC3.15140</strain>
    </source>
</reference>
<proteinExistence type="predicted"/>
<dbReference type="OrthoDB" id="3200163at2759"/>
<dbReference type="HOGENOM" id="CLU_025581_0_0_1"/>
<accession>W3WP03</accession>
<dbReference type="AlphaFoldDB" id="W3WP03"/>
<protein>
    <recommendedName>
        <fullName evidence="3">NACHT-NTPase and P-loop NTPases N-terminal domain-containing protein</fullName>
    </recommendedName>
</protein>
<gene>
    <name evidence="1" type="ORF">PFICI_12473</name>
</gene>
<dbReference type="RefSeq" id="XP_007839245.1">
    <property type="nucleotide sequence ID" value="XM_007841054.1"/>
</dbReference>
<dbReference type="OMA" id="FATRNIM"/>
<evidence type="ECO:0000313" key="2">
    <source>
        <dbReference type="Proteomes" id="UP000030651"/>
    </source>
</evidence>
<sequence>MAEVLGVVASGIAVVDAAGQIGSGIIKLRRLWSQVKDVPDTVNSLMQQLELLAVVMGEMETIYQSSPVDASRPFNGQGMQLSMTRCREAMDALEDLVNKLTQHVDSQKRFKRAKAKLKVALGKDDLDQCHSRLNNAVQLLQVAQGCFQMSVNGAMLRRLIALPTQLESRAAPKIVELESSAMTDEIGKSEVKTTSILVHKASWSRSWHNAKRSLGPFASYAWDSSEIKDDESGFIQKGLYLRFEMAQWLSGKAWEIQATRAMSGWHHHLKTYNIVPSDSEVIRCIMKGDLERIKFLFQNNLASIHDHDVDGRSLLSVCLKNT</sequence>
<dbReference type="Proteomes" id="UP000030651">
    <property type="component" value="Unassembled WGS sequence"/>
</dbReference>
<dbReference type="GeneID" id="19277486"/>
<evidence type="ECO:0008006" key="3">
    <source>
        <dbReference type="Google" id="ProtNLM"/>
    </source>
</evidence>
<keyword evidence="2" id="KW-1185">Reference proteome</keyword>
<evidence type="ECO:0000313" key="1">
    <source>
        <dbReference type="EMBL" id="ETS75529.1"/>
    </source>
</evidence>
<organism evidence="1 2">
    <name type="scientific">Pestalotiopsis fici (strain W106-1 / CGMCC3.15140)</name>
    <dbReference type="NCBI Taxonomy" id="1229662"/>
    <lineage>
        <taxon>Eukaryota</taxon>
        <taxon>Fungi</taxon>
        <taxon>Dikarya</taxon>
        <taxon>Ascomycota</taxon>
        <taxon>Pezizomycotina</taxon>
        <taxon>Sordariomycetes</taxon>
        <taxon>Xylariomycetidae</taxon>
        <taxon>Amphisphaeriales</taxon>
        <taxon>Sporocadaceae</taxon>
        <taxon>Pestalotiopsis</taxon>
    </lineage>
</organism>
<dbReference type="InParanoid" id="W3WP03"/>
<dbReference type="KEGG" id="pfy:PFICI_12473"/>
<dbReference type="EMBL" id="KI912118">
    <property type="protein sequence ID" value="ETS75529.1"/>
    <property type="molecule type" value="Genomic_DNA"/>
</dbReference>
<name>W3WP03_PESFW</name>
<dbReference type="eggNOG" id="ENOG502SQZW">
    <property type="taxonomic scope" value="Eukaryota"/>
</dbReference>